<dbReference type="Gene3D" id="3.90.79.10">
    <property type="entry name" value="Nucleoside Triphosphate Pyrophosphohydrolase"/>
    <property type="match status" value="1"/>
</dbReference>
<keyword evidence="1" id="KW-0614">Plasmid</keyword>
<dbReference type="AlphaFoldDB" id="A0AAP9ISY4"/>
<dbReference type="Proteomes" id="UP000222296">
    <property type="component" value="Plasmid pTi"/>
</dbReference>
<name>A0AAP9ISY4_AGRTU</name>
<dbReference type="InterPro" id="IPR047198">
    <property type="entry name" value="DDP-like_NUDIX"/>
</dbReference>
<reference evidence="1 2" key="1">
    <citation type="journal article" date="2017" name="Genome Announc.">
        <title>Draft Genome Sequence of Agrobacterium tumefaciens Biovar 1 Strain 186, Isolated from Walnut.</title>
        <authorList>
            <person name="Poret-Peterson A.T."/>
            <person name="Bhatnagar S."/>
            <person name="McClean A.E."/>
            <person name="Kluepfel D.A."/>
        </authorList>
    </citation>
    <scope>NUCLEOTIDE SEQUENCE [LARGE SCALE GENOMIC DNA]</scope>
    <source>
        <strain evidence="1 2">186</strain>
    </source>
</reference>
<dbReference type="SUPFAM" id="SSF55811">
    <property type="entry name" value="Nudix"/>
    <property type="match status" value="1"/>
</dbReference>
<accession>A0AAP9ISY4</accession>
<gene>
    <name evidence="1" type="ORF">CG010_28125</name>
</gene>
<evidence type="ECO:0008006" key="3">
    <source>
        <dbReference type="Google" id="ProtNLM"/>
    </source>
</evidence>
<organism evidence="1 2">
    <name type="scientific">Agrobacterium tumefaciens</name>
    <dbReference type="NCBI Taxonomy" id="358"/>
    <lineage>
        <taxon>Bacteria</taxon>
        <taxon>Pseudomonadati</taxon>
        <taxon>Pseudomonadota</taxon>
        <taxon>Alphaproteobacteria</taxon>
        <taxon>Hyphomicrobiales</taxon>
        <taxon>Rhizobiaceae</taxon>
        <taxon>Rhizobium/Agrobacterium group</taxon>
        <taxon>Agrobacterium</taxon>
        <taxon>Agrobacterium tumefaciens complex</taxon>
    </lineage>
</organism>
<geneLocation type="plasmid" evidence="2">
    <name>pti</name>
</geneLocation>
<protein>
    <recommendedName>
        <fullName evidence="3">DNA mismatch repair protein MutT</fullName>
    </recommendedName>
</protein>
<evidence type="ECO:0000313" key="2">
    <source>
        <dbReference type="Proteomes" id="UP000222296"/>
    </source>
</evidence>
<proteinExistence type="predicted"/>
<evidence type="ECO:0000313" key="1">
    <source>
        <dbReference type="EMBL" id="QHW12023.1"/>
    </source>
</evidence>
<dbReference type="CDD" id="cd04666">
    <property type="entry name" value="NUDIX_DIPP2_like_Nudt4"/>
    <property type="match status" value="1"/>
</dbReference>
<dbReference type="GO" id="GO:0016462">
    <property type="term" value="F:pyrophosphatase activity"/>
    <property type="evidence" value="ECO:0007669"/>
    <property type="project" value="InterPro"/>
</dbReference>
<dbReference type="EMBL" id="CP042277">
    <property type="protein sequence ID" value="QHW12023.1"/>
    <property type="molecule type" value="Genomic_DNA"/>
</dbReference>
<sequence length="110" mass="12594">MAKKKPHEVASQEAWEEAGVRGRVRKKAWGHYTYVKRLGDGEFIPAMVQVHLLDVQRMEDDFPERHQRELQWFSPRLAASAVGEPELRGLFARLEEREIQRAAAVASKAG</sequence>
<dbReference type="InterPro" id="IPR015797">
    <property type="entry name" value="NUDIX_hydrolase-like_dom_sf"/>
</dbReference>